<feature type="compositionally biased region" description="Low complexity" evidence="1">
    <location>
        <begin position="22"/>
        <end position="32"/>
    </location>
</feature>
<feature type="region of interest" description="Disordered" evidence="1">
    <location>
        <begin position="134"/>
        <end position="166"/>
    </location>
</feature>
<sequence length="329" mass="37174">MPDTRSLSSNPDLQNRERSHHITPPTSPHSTPAKAPESVSPTAAPPHHVKFDTEPRKMSTTMHTTPAIAIDQKRDPSPGLWNPSGEDSNETPLHPLQHREHRPSSSKSGSYRDTLNWKSPQISDMVHPQIVIRRVSNTKGDGSDDEAISRPESSRGISSDHEDSLHGLEVPSMNRKASHGEQDLQSIDEADIVGTIDLAPCPSTWLVGFEDRPNDMKRVMELPQNKHVFDEIRNRVGAEVYDSQLLPLWTEIPREQMGDIHWLVKSRRIILPDLDVPEYLKFVWRRFAGVVGWEGNDKDLDIGRRASTRQNSTASFTSNSSRRLDSYWE</sequence>
<reference evidence="2 3" key="1">
    <citation type="journal article" date="2018" name="Nat. Ecol. Evol.">
        <title>Pezizomycetes genomes reveal the molecular basis of ectomycorrhizal truffle lifestyle.</title>
        <authorList>
            <person name="Murat C."/>
            <person name="Payen T."/>
            <person name="Noel B."/>
            <person name="Kuo A."/>
            <person name="Morin E."/>
            <person name="Chen J."/>
            <person name="Kohler A."/>
            <person name="Krizsan K."/>
            <person name="Balestrini R."/>
            <person name="Da Silva C."/>
            <person name="Montanini B."/>
            <person name="Hainaut M."/>
            <person name="Levati E."/>
            <person name="Barry K.W."/>
            <person name="Belfiori B."/>
            <person name="Cichocki N."/>
            <person name="Clum A."/>
            <person name="Dockter R.B."/>
            <person name="Fauchery L."/>
            <person name="Guy J."/>
            <person name="Iotti M."/>
            <person name="Le Tacon F."/>
            <person name="Lindquist E.A."/>
            <person name="Lipzen A."/>
            <person name="Malagnac F."/>
            <person name="Mello A."/>
            <person name="Molinier V."/>
            <person name="Miyauchi S."/>
            <person name="Poulain J."/>
            <person name="Riccioni C."/>
            <person name="Rubini A."/>
            <person name="Sitrit Y."/>
            <person name="Splivallo R."/>
            <person name="Traeger S."/>
            <person name="Wang M."/>
            <person name="Zifcakova L."/>
            <person name="Wipf D."/>
            <person name="Zambonelli A."/>
            <person name="Paolocci F."/>
            <person name="Nowrousian M."/>
            <person name="Ottonello S."/>
            <person name="Baldrian P."/>
            <person name="Spatafora J.W."/>
            <person name="Henrissat B."/>
            <person name="Nagy L.G."/>
            <person name="Aury J.M."/>
            <person name="Wincker P."/>
            <person name="Grigoriev I.V."/>
            <person name="Bonfante P."/>
            <person name="Martin F.M."/>
        </authorList>
    </citation>
    <scope>NUCLEOTIDE SEQUENCE [LARGE SCALE GENOMIC DNA]</scope>
    <source>
        <strain evidence="2 3">RN42</strain>
    </source>
</reference>
<evidence type="ECO:0000313" key="2">
    <source>
        <dbReference type="EMBL" id="RPA86117.1"/>
    </source>
</evidence>
<name>A0A3N4IL24_ASCIM</name>
<dbReference type="Proteomes" id="UP000275078">
    <property type="component" value="Unassembled WGS sequence"/>
</dbReference>
<feature type="compositionally biased region" description="Polar residues" evidence="1">
    <location>
        <begin position="309"/>
        <end position="321"/>
    </location>
</feature>
<feature type="compositionally biased region" description="Basic and acidic residues" evidence="1">
    <location>
        <begin position="147"/>
        <end position="166"/>
    </location>
</feature>
<protein>
    <submittedName>
        <fullName evidence="2">Uncharacterized protein</fullName>
    </submittedName>
</protein>
<dbReference type="OrthoDB" id="5333285at2759"/>
<evidence type="ECO:0000313" key="3">
    <source>
        <dbReference type="Proteomes" id="UP000275078"/>
    </source>
</evidence>
<proteinExistence type="predicted"/>
<evidence type="ECO:0000256" key="1">
    <source>
        <dbReference type="SAM" id="MobiDB-lite"/>
    </source>
</evidence>
<feature type="compositionally biased region" description="Polar residues" evidence="1">
    <location>
        <begin position="105"/>
        <end position="122"/>
    </location>
</feature>
<feature type="region of interest" description="Disordered" evidence="1">
    <location>
        <begin position="1"/>
        <end position="122"/>
    </location>
</feature>
<feature type="compositionally biased region" description="Polar residues" evidence="1">
    <location>
        <begin position="1"/>
        <end position="13"/>
    </location>
</feature>
<dbReference type="EMBL" id="ML119650">
    <property type="protein sequence ID" value="RPA86117.1"/>
    <property type="molecule type" value="Genomic_DNA"/>
</dbReference>
<keyword evidence="3" id="KW-1185">Reference proteome</keyword>
<accession>A0A3N4IL24</accession>
<feature type="region of interest" description="Disordered" evidence="1">
    <location>
        <begin position="309"/>
        <end position="329"/>
    </location>
</feature>
<dbReference type="AlphaFoldDB" id="A0A3N4IL24"/>
<gene>
    <name evidence="2" type="ORF">BJ508DRAFT_146325</name>
</gene>
<organism evidence="2 3">
    <name type="scientific">Ascobolus immersus RN42</name>
    <dbReference type="NCBI Taxonomy" id="1160509"/>
    <lineage>
        <taxon>Eukaryota</taxon>
        <taxon>Fungi</taxon>
        <taxon>Dikarya</taxon>
        <taxon>Ascomycota</taxon>
        <taxon>Pezizomycotina</taxon>
        <taxon>Pezizomycetes</taxon>
        <taxon>Pezizales</taxon>
        <taxon>Ascobolaceae</taxon>
        <taxon>Ascobolus</taxon>
    </lineage>
</organism>